<keyword evidence="9" id="KW-1185">Reference proteome</keyword>
<dbReference type="InterPro" id="IPR052536">
    <property type="entry name" value="ABC-4_Integral_Memb_Prot"/>
</dbReference>
<feature type="transmembrane region" description="Helical" evidence="6">
    <location>
        <begin position="197"/>
        <end position="218"/>
    </location>
</feature>
<dbReference type="GO" id="GO:0055085">
    <property type="term" value="P:transmembrane transport"/>
    <property type="evidence" value="ECO:0007669"/>
    <property type="project" value="UniProtKB-UniRule"/>
</dbReference>
<dbReference type="AlphaFoldDB" id="A0A0A5I684"/>
<dbReference type="EMBL" id="AVPE01000010">
    <property type="protein sequence ID" value="KGX91342.1"/>
    <property type="molecule type" value="Genomic_DNA"/>
</dbReference>
<dbReference type="InterPro" id="IPR027022">
    <property type="entry name" value="ABC_permease_BceB-typ"/>
</dbReference>
<feature type="transmembrane region" description="Helical" evidence="6">
    <location>
        <begin position="525"/>
        <end position="550"/>
    </location>
</feature>
<dbReference type="RefSeq" id="WP_026800800.1">
    <property type="nucleotide sequence ID" value="NZ_AULI01000010.1"/>
</dbReference>
<feature type="transmembrane region" description="Helical" evidence="6">
    <location>
        <begin position="615"/>
        <end position="640"/>
    </location>
</feature>
<keyword evidence="4 6" id="KW-1133">Transmembrane helix</keyword>
<evidence type="ECO:0000256" key="3">
    <source>
        <dbReference type="ARBA" id="ARBA00022692"/>
    </source>
</evidence>
<evidence type="ECO:0000256" key="1">
    <source>
        <dbReference type="ARBA" id="ARBA00004651"/>
    </source>
</evidence>
<feature type="transmembrane region" description="Helical" evidence="6">
    <location>
        <begin position="230"/>
        <end position="252"/>
    </location>
</feature>
<gene>
    <name evidence="8" type="ORF">N781_04575</name>
</gene>
<accession>A0A0A5I684</accession>
<evidence type="ECO:0000256" key="5">
    <source>
        <dbReference type="ARBA" id="ARBA00023136"/>
    </source>
</evidence>
<feature type="transmembrane region" description="Helical" evidence="6">
    <location>
        <begin position="18"/>
        <end position="40"/>
    </location>
</feature>
<feature type="transmembrane region" description="Helical" evidence="6">
    <location>
        <begin position="60"/>
        <end position="79"/>
    </location>
</feature>
<keyword evidence="5 6" id="KW-0472">Membrane</keyword>
<keyword evidence="6" id="KW-0813">Transport</keyword>
<proteinExistence type="inferred from homology"/>
<evidence type="ECO:0000313" key="8">
    <source>
        <dbReference type="EMBL" id="KGX91342.1"/>
    </source>
</evidence>
<comment type="similarity">
    <text evidence="6">Belongs to the ABC-4 integral membrane protein family.</text>
</comment>
<protein>
    <submittedName>
        <fullName evidence="8">Bacitracin ABC transporter permease</fullName>
    </submittedName>
</protein>
<organism evidence="8 9">
    <name type="scientific">Pontibacillus halophilus JSM 076056 = DSM 19796</name>
    <dbReference type="NCBI Taxonomy" id="1385510"/>
    <lineage>
        <taxon>Bacteria</taxon>
        <taxon>Bacillati</taxon>
        <taxon>Bacillota</taxon>
        <taxon>Bacilli</taxon>
        <taxon>Bacillales</taxon>
        <taxon>Bacillaceae</taxon>
        <taxon>Pontibacillus</taxon>
    </lineage>
</organism>
<feature type="transmembrane region" description="Helical" evidence="6">
    <location>
        <begin position="585"/>
        <end position="603"/>
    </location>
</feature>
<comment type="caution">
    <text evidence="8">The sequence shown here is derived from an EMBL/GenBank/DDBJ whole genome shotgun (WGS) entry which is preliminary data.</text>
</comment>
<feature type="transmembrane region" description="Helical" evidence="6">
    <location>
        <begin position="290"/>
        <end position="314"/>
    </location>
</feature>
<reference evidence="8 9" key="1">
    <citation type="submission" date="2013-08" db="EMBL/GenBank/DDBJ databases">
        <authorList>
            <person name="Huang J."/>
            <person name="Wang G."/>
        </authorList>
    </citation>
    <scope>NUCLEOTIDE SEQUENCE [LARGE SCALE GENOMIC DNA]</scope>
    <source>
        <strain evidence="8 9">JSM 076056</strain>
    </source>
</reference>
<name>A0A0A5I684_9BACI</name>
<keyword evidence="3 6" id="KW-0812">Transmembrane</keyword>
<evidence type="ECO:0000313" key="9">
    <source>
        <dbReference type="Proteomes" id="UP000030528"/>
    </source>
</evidence>
<dbReference type="eggNOG" id="COG0577">
    <property type="taxonomic scope" value="Bacteria"/>
</dbReference>
<dbReference type="OrthoDB" id="1705903at2"/>
<evidence type="ECO:0000256" key="4">
    <source>
        <dbReference type="ARBA" id="ARBA00022989"/>
    </source>
</evidence>
<dbReference type="PANTHER" id="PTHR46795:SF3">
    <property type="entry name" value="ABC TRANSPORTER PERMEASE"/>
    <property type="match status" value="1"/>
</dbReference>
<dbReference type="STRING" id="1385510.GCA_000425205_02465"/>
<evidence type="ECO:0000259" key="7">
    <source>
        <dbReference type="Pfam" id="PF02687"/>
    </source>
</evidence>
<dbReference type="InterPro" id="IPR003838">
    <property type="entry name" value="ABC3_permease_C"/>
</dbReference>
<evidence type="ECO:0000256" key="2">
    <source>
        <dbReference type="ARBA" id="ARBA00022475"/>
    </source>
</evidence>
<dbReference type="Pfam" id="PF02687">
    <property type="entry name" value="FtsX"/>
    <property type="match status" value="1"/>
</dbReference>
<feature type="domain" description="ABC3 transporter permease C-terminal" evidence="7">
    <location>
        <begin position="59"/>
        <end position="179"/>
    </location>
</feature>
<dbReference type="Proteomes" id="UP000030528">
    <property type="component" value="Unassembled WGS sequence"/>
</dbReference>
<comment type="subcellular location">
    <subcellularLocation>
        <location evidence="1 6">Cell membrane</location>
        <topology evidence="1 6">Multi-pass membrane protein</topology>
    </subcellularLocation>
</comment>
<evidence type="ECO:0000256" key="6">
    <source>
        <dbReference type="PIRNR" id="PIRNR018968"/>
    </source>
</evidence>
<dbReference type="GO" id="GO:0005886">
    <property type="term" value="C:plasma membrane"/>
    <property type="evidence" value="ECO:0007669"/>
    <property type="project" value="UniProtKB-SubCell"/>
</dbReference>
<sequence length="648" mass="73040">MSINSLILKNLRKNLRHYYLYVFALIFSVALYFSFVTLQFDPQIDSETGSVKGEAGIRVASYLLLAIVGVFLLYANSIFVKRRSREIGLFQLVGMTKGRVFRIVSFENLILYCGSFLLGVGIGFTVSKLTKMILFKVTGVSGIAQLNFSVDALLQSLLVFAVLYVLISIMNAVFIKRHNILSLFRVVSSTETKVGRITVWEIIMGVLGFLLILSGYYVSSTLFSGSLGSINTLFLKMMYTLASVIVGTYFFYKGSVRFITNLLRKRKGGYLNVNEVLSLSSIMFRMKSNAFVLTIITTVSALAIGLLSLSYISYYSTETNAKERIPFDFAMTTNETTNEFKAALDEEGIQYEEINREIVMANVKVEDILAEDYEEGSFNPNEMTISIISEATVDGIDVAVDEMYFSGYSDLLANVIRMNEQGTVSLQTKEDSYDMSYLGMKEDSYVTWTFNMGGLPTGIVDEEQFAALQQEQDPTLQKESSFLVGMNLIHSNDKEKALSLFRDLGYRQNDNAYSQEDHKQLLRQAFGLSMFIVGYLGLAFLTTSGCILYFKQMGEGEEEQPNYVILRKLGYTQRDLLRGIRGKQLFSFGIPLLVGLIHSYFAVKSGWFYFGTELWAPMVIVMIVYTLLYSGFGALSVLYYKKLIRHSL</sequence>
<dbReference type="PIRSF" id="PIRSF018968">
    <property type="entry name" value="ABC_permease_BceB"/>
    <property type="match status" value="1"/>
</dbReference>
<feature type="transmembrane region" description="Helical" evidence="6">
    <location>
        <begin position="157"/>
        <end position="176"/>
    </location>
</feature>
<feature type="transmembrane region" description="Helical" evidence="6">
    <location>
        <begin position="100"/>
        <end position="126"/>
    </location>
</feature>
<dbReference type="PANTHER" id="PTHR46795">
    <property type="entry name" value="ABC TRANSPORTER PERMEASE-RELATED-RELATED"/>
    <property type="match status" value="1"/>
</dbReference>
<keyword evidence="2 6" id="KW-1003">Cell membrane</keyword>